<evidence type="ECO:0000259" key="6">
    <source>
        <dbReference type="PROSITE" id="PS50863"/>
    </source>
</evidence>
<reference evidence="7" key="1">
    <citation type="submission" date="2019-10" db="EMBL/GenBank/DDBJ databases">
        <authorList>
            <person name="Zhang R."/>
            <person name="Pan Y."/>
            <person name="Wang J."/>
            <person name="Ma R."/>
            <person name="Yu S."/>
        </authorList>
    </citation>
    <scope>NUCLEOTIDE SEQUENCE</scope>
    <source>
        <strain evidence="7">LA-IB0</strain>
        <tissue evidence="7">Leaf</tissue>
    </source>
</reference>
<dbReference type="PANTHER" id="PTHR31920:SF135">
    <property type="entry name" value="B3 DOMAIN-CONTAINING PROTEIN OS03G0621600-RELATED"/>
    <property type="match status" value="1"/>
</dbReference>
<comment type="caution">
    <text evidence="7">The sequence shown here is derived from an EMBL/GenBank/DDBJ whole genome shotgun (WGS) entry which is preliminary data.</text>
</comment>
<dbReference type="Proteomes" id="UP000826271">
    <property type="component" value="Unassembled WGS sequence"/>
</dbReference>
<dbReference type="Pfam" id="PF02362">
    <property type="entry name" value="B3"/>
    <property type="match status" value="2"/>
</dbReference>
<evidence type="ECO:0000313" key="8">
    <source>
        <dbReference type="Proteomes" id="UP000826271"/>
    </source>
</evidence>
<dbReference type="InterPro" id="IPR050655">
    <property type="entry name" value="Plant_B3_domain"/>
</dbReference>
<keyword evidence="5" id="KW-0539">Nucleus</keyword>
<dbReference type="GO" id="GO:0005634">
    <property type="term" value="C:nucleus"/>
    <property type="evidence" value="ECO:0007669"/>
    <property type="project" value="UniProtKB-SubCell"/>
</dbReference>
<dbReference type="SUPFAM" id="SSF101936">
    <property type="entry name" value="DNA-binding pseudobarrel domain"/>
    <property type="match status" value="2"/>
</dbReference>
<dbReference type="GO" id="GO:0003677">
    <property type="term" value="F:DNA binding"/>
    <property type="evidence" value="ECO:0007669"/>
    <property type="project" value="UniProtKB-KW"/>
</dbReference>
<feature type="domain" description="TF-B3" evidence="6">
    <location>
        <begin position="109"/>
        <end position="206"/>
    </location>
</feature>
<keyword evidence="3" id="KW-0238">DNA-binding</keyword>
<evidence type="ECO:0000256" key="1">
    <source>
        <dbReference type="ARBA" id="ARBA00004123"/>
    </source>
</evidence>
<dbReference type="PANTHER" id="PTHR31920">
    <property type="entry name" value="B3 DOMAIN-CONTAINING"/>
    <property type="match status" value="1"/>
</dbReference>
<accession>A0AAV6Y8D0</accession>
<evidence type="ECO:0000313" key="7">
    <source>
        <dbReference type="EMBL" id="KAG8387685.1"/>
    </source>
</evidence>
<dbReference type="InterPro" id="IPR003340">
    <property type="entry name" value="B3_DNA-bd"/>
</dbReference>
<feature type="domain" description="TF-B3" evidence="6">
    <location>
        <begin position="1"/>
        <end position="69"/>
    </location>
</feature>
<dbReference type="AlphaFoldDB" id="A0AAV6Y8D0"/>
<dbReference type="CDD" id="cd10017">
    <property type="entry name" value="B3_DNA"/>
    <property type="match status" value="2"/>
</dbReference>
<evidence type="ECO:0000256" key="5">
    <source>
        <dbReference type="ARBA" id="ARBA00023242"/>
    </source>
</evidence>
<evidence type="ECO:0000256" key="4">
    <source>
        <dbReference type="ARBA" id="ARBA00023163"/>
    </source>
</evidence>
<evidence type="ECO:0000256" key="3">
    <source>
        <dbReference type="ARBA" id="ARBA00023125"/>
    </source>
</evidence>
<keyword evidence="8" id="KW-1185">Reference proteome</keyword>
<name>A0AAV6Y8D0_9LAMI</name>
<dbReference type="Gene3D" id="2.40.330.10">
    <property type="entry name" value="DNA-binding pseudobarrel domain"/>
    <property type="match status" value="2"/>
</dbReference>
<gene>
    <name evidence="7" type="ORF">BUALT_Bualt02G0047000</name>
</gene>
<protein>
    <recommendedName>
        <fullName evidence="6">TF-B3 domain-containing protein</fullName>
    </recommendedName>
</protein>
<proteinExistence type="predicted"/>
<dbReference type="EMBL" id="WHWC01000002">
    <property type="protein sequence ID" value="KAG8387685.1"/>
    <property type="molecule type" value="Genomic_DNA"/>
</dbReference>
<organism evidence="7 8">
    <name type="scientific">Buddleja alternifolia</name>
    <dbReference type="NCBI Taxonomy" id="168488"/>
    <lineage>
        <taxon>Eukaryota</taxon>
        <taxon>Viridiplantae</taxon>
        <taxon>Streptophyta</taxon>
        <taxon>Embryophyta</taxon>
        <taxon>Tracheophyta</taxon>
        <taxon>Spermatophyta</taxon>
        <taxon>Magnoliopsida</taxon>
        <taxon>eudicotyledons</taxon>
        <taxon>Gunneridae</taxon>
        <taxon>Pentapetalae</taxon>
        <taxon>asterids</taxon>
        <taxon>lamiids</taxon>
        <taxon>Lamiales</taxon>
        <taxon>Scrophulariaceae</taxon>
        <taxon>Buddlejeae</taxon>
        <taxon>Buddleja</taxon>
    </lineage>
</organism>
<dbReference type="InterPro" id="IPR015300">
    <property type="entry name" value="DNA-bd_pseudobarrel_sf"/>
</dbReference>
<dbReference type="PROSITE" id="PS50863">
    <property type="entry name" value="B3"/>
    <property type="match status" value="2"/>
</dbReference>
<comment type="subcellular location">
    <subcellularLocation>
        <location evidence="1">Nucleus</location>
    </subcellularLocation>
</comment>
<keyword evidence="4" id="KW-0804">Transcription</keyword>
<keyword evidence="2" id="KW-0805">Transcription regulation</keyword>
<sequence>MRALANDAVILRDRYTNTWQVAVSRVGHDWYFDKGWAKFYKENSLEWGDFLVFEYKGNNLFDFKLLGETACEKKGGATTTKSRRKQNIAPHCYGDEIFESGLVPRPKNPFFVSRSRKEKRRNELLIPKNVIEDYNLNLREIMFLVDRKGNKWETKIKRWRDGRVCLNRGWRGLCTMNDIKRDDVCVCEFVQRNDNEGRDILVYAVDSLDK</sequence>
<dbReference type="SMART" id="SM01019">
    <property type="entry name" value="B3"/>
    <property type="match status" value="1"/>
</dbReference>
<evidence type="ECO:0000256" key="2">
    <source>
        <dbReference type="ARBA" id="ARBA00023015"/>
    </source>
</evidence>